<sequence length="1048" mass="110751">MRFYNYIVGGISLFIQKRVRKKVIAGVLAVCLSILPAGAAFAGNVSDLSGNWAKEHISKWMDQGLISGYPDGEFKPDHPVTRAELTVLINRAFGFTETKKVNFSDISSSKWYYSSILQANAAGYVQGYADGTFKPDQKINRQEMAVIISKLLKLTASAAAPEFKDIAGSPGWSKSAIRAVSEQGIMTGSGDGNFRPLAYATRAETVVILDRALSLLDEDSGEYVIIYDSPGTYGPMSGMSEVDSDVVINVPGITLRNMNITGDLLLGEGIAEGDVHLLNVTVGGNTAIEGGGANSIHLADSTLGSVRIDKKDGSVRLVAEGKTQINDLQIKSAAAVETLTGAAISTLTLSREIPADARILLTGNFKAVNILASRLNIDISGGTVESVNVDKTAGSNKLSNSSSIKSMTMNAGIQISGKGNIGNAVVNASGITIENAPGKITVGSDVPADVKINIAGSDKTAAASSATPTAAVLVGGGGGGGGGGSAAETPAPTAAPTPEPTPEPTAEPTEEPTPVPTVKPTPVPTAKPTPVPTAKPTPIATPVATAVSSATPTAATSPSASPSAIPTAVTTPSPSPTPTAVTSPSPSPWPIVTPISTPWSTVAPTPPIVNHGVVKGIIERADGKAADSGTLYLERDSDHMIYSTALTNGEFSIDLPDGPYKIYSMRSTTTQEIISLYYMFYVMNGKADREVHILIPEQQAGTMQYSDGTAVENGEIIVKRLDSGPLAWYSAEIHDGKFNLYLPDGHYNVEVLIYSETNKQLTINHSFEVIDGKSNLNITLPPKIEGSISFVDGSPMYDGWLEISNMGAVNTGLYKFDVVDGKFNLYLPDGDYSIQTLNTKDSESIPLRTQIKIVNGEPAAGPINIKVPLAISGKIYNEDGTPYANGILVITEVGTASPLLYAATIKNGLYNFYLPDGSYRVLILAEKLYSIYDAKFPYYSFSVLDGKSDPPELVIHLPANNVTGTLKYDDGTPLPDGYIELGSGLGGKDYLKTVELKNGAFGADFPDGEYDVFIYWDAEHLNRIEINCKFKVEEGLLVDPLDVTLAKE</sequence>
<accession>A0ABX1YKW7</accession>
<feature type="signal peptide" evidence="2">
    <location>
        <begin position="1"/>
        <end position="42"/>
    </location>
</feature>
<keyword evidence="2" id="KW-0732">Signal</keyword>
<keyword evidence="5" id="KW-1185">Reference proteome</keyword>
<dbReference type="Pfam" id="PF00395">
    <property type="entry name" value="SLH"/>
    <property type="match status" value="3"/>
</dbReference>
<dbReference type="Proteomes" id="UP000596857">
    <property type="component" value="Unassembled WGS sequence"/>
</dbReference>
<dbReference type="EMBL" id="WHOB01000062">
    <property type="protein sequence ID" value="NOU81513.1"/>
    <property type="molecule type" value="Genomic_DNA"/>
</dbReference>
<dbReference type="PANTHER" id="PTHR43308:SF5">
    <property type="entry name" value="S-LAYER PROTEIN _ PEPTIDOGLYCAN ENDO-BETA-N-ACETYLGLUCOSAMINIDASE"/>
    <property type="match status" value="1"/>
</dbReference>
<feature type="compositionally biased region" description="Pro residues" evidence="1">
    <location>
        <begin position="493"/>
        <end position="535"/>
    </location>
</feature>
<evidence type="ECO:0000259" key="3">
    <source>
        <dbReference type="PROSITE" id="PS51272"/>
    </source>
</evidence>
<feature type="domain" description="SLH" evidence="3">
    <location>
        <begin position="40"/>
        <end position="98"/>
    </location>
</feature>
<evidence type="ECO:0000256" key="1">
    <source>
        <dbReference type="SAM" id="MobiDB-lite"/>
    </source>
</evidence>
<evidence type="ECO:0000313" key="4">
    <source>
        <dbReference type="EMBL" id="NOU81513.1"/>
    </source>
</evidence>
<feature type="chain" id="PRO_5046089864" description="SLH domain-containing protein" evidence="2">
    <location>
        <begin position="43"/>
        <end position="1048"/>
    </location>
</feature>
<feature type="compositionally biased region" description="Low complexity" evidence="1">
    <location>
        <begin position="536"/>
        <end position="584"/>
    </location>
</feature>
<comment type="caution">
    <text evidence="4">The sequence shown here is derived from an EMBL/GenBank/DDBJ whole genome shotgun (WGS) entry which is preliminary data.</text>
</comment>
<dbReference type="PROSITE" id="PS51272">
    <property type="entry name" value="SLH"/>
    <property type="match status" value="3"/>
</dbReference>
<gene>
    <name evidence="4" type="ORF">GC101_21865</name>
</gene>
<reference evidence="4 5" key="1">
    <citation type="submission" date="2019-10" db="EMBL/GenBank/DDBJ databases">
        <title>Description of Paenibacillus terricola sp. nov.</title>
        <authorList>
            <person name="Carlier A."/>
            <person name="Qi S."/>
        </authorList>
    </citation>
    <scope>NUCLEOTIDE SEQUENCE [LARGE SCALE GENOMIC DNA]</scope>
    <source>
        <strain evidence="4 5">LMG 31459</strain>
    </source>
</reference>
<proteinExistence type="predicted"/>
<feature type="domain" description="SLH" evidence="3">
    <location>
        <begin position="163"/>
        <end position="223"/>
    </location>
</feature>
<feature type="compositionally biased region" description="Gly residues" evidence="1">
    <location>
        <begin position="474"/>
        <end position="485"/>
    </location>
</feature>
<evidence type="ECO:0000313" key="5">
    <source>
        <dbReference type="Proteomes" id="UP000596857"/>
    </source>
</evidence>
<dbReference type="InterPro" id="IPR051465">
    <property type="entry name" value="Cell_Envelope_Struct_Comp"/>
</dbReference>
<feature type="domain" description="SLH" evidence="3">
    <location>
        <begin position="99"/>
        <end position="162"/>
    </location>
</feature>
<dbReference type="InterPro" id="IPR001119">
    <property type="entry name" value="SLH_dom"/>
</dbReference>
<organism evidence="4 5">
    <name type="scientific">Paenibacillus phytohabitans</name>
    <dbReference type="NCBI Taxonomy" id="2654978"/>
    <lineage>
        <taxon>Bacteria</taxon>
        <taxon>Bacillati</taxon>
        <taxon>Bacillota</taxon>
        <taxon>Bacilli</taxon>
        <taxon>Bacillales</taxon>
        <taxon>Paenibacillaceae</taxon>
        <taxon>Paenibacillus</taxon>
    </lineage>
</organism>
<feature type="region of interest" description="Disordered" evidence="1">
    <location>
        <begin position="474"/>
        <end position="588"/>
    </location>
</feature>
<protein>
    <recommendedName>
        <fullName evidence="3">SLH domain-containing protein</fullName>
    </recommendedName>
</protein>
<name>A0ABX1YKW7_9BACL</name>
<dbReference type="PANTHER" id="PTHR43308">
    <property type="entry name" value="OUTER MEMBRANE PROTEIN ALPHA-RELATED"/>
    <property type="match status" value="1"/>
</dbReference>
<evidence type="ECO:0000256" key="2">
    <source>
        <dbReference type="SAM" id="SignalP"/>
    </source>
</evidence>